<keyword evidence="6" id="KW-1185">Reference proteome</keyword>
<dbReference type="EMBL" id="FPAZ01000008">
    <property type="protein sequence ID" value="SFT72609.1"/>
    <property type="molecule type" value="Genomic_DNA"/>
</dbReference>
<keyword evidence="3" id="KW-0472">Membrane</keyword>
<evidence type="ECO:0000256" key="3">
    <source>
        <dbReference type="SAM" id="Phobius"/>
    </source>
</evidence>
<sequence>MDQNWLSAITLKSVDTADKQRRAFTLFTMAFFAIALITTLLILNYQVYALPLTVMLLISDIAIVGCLLYYFRTGNLTAIACIILLIIMLLCISLVYTGGKENTALYWLMFYPVVAYVTLGLKVGSVFVAIMYLSTTLLLFGADVGQVSYGHVEMTRFLASFTLVILFSGISEFFRQKSHQKIADITLIEKRDALTDPLTGLANRRYIYEHICPRLESDAQSHLPMSILLIDLDNFKLVNDTYGHDFGDQVLIAFTSMLFDKLRTTDIKARYGGEEFIILLPNTELKTAHRVAEKLCAHVADKRIAYDVGMAVSITCSIGIASLNHASQFSKAVKRADDNLYKAKMAGRNTVVSNKQEDE</sequence>
<dbReference type="CDD" id="cd01949">
    <property type="entry name" value="GGDEF"/>
    <property type="match status" value="1"/>
</dbReference>
<feature type="transmembrane region" description="Helical" evidence="3">
    <location>
        <begin position="154"/>
        <end position="174"/>
    </location>
</feature>
<dbReference type="PANTHER" id="PTHR45138">
    <property type="entry name" value="REGULATORY COMPONENTS OF SENSORY TRANSDUCTION SYSTEM"/>
    <property type="match status" value="1"/>
</dbReference>
<reference evidence="5 6" key="1">
    <citation type="submission" date="2016-10" db="EMBL/GenBank/DDBJ databases">
        <authorList>
            <person name="Varghese N."/>
            <person name="Submissions S."/>
        </authorList>
    </citation>
    <scope>NUCLEOTIDE SEQUENCE [LARGE SCALE GENOMIC DNA]</scope>
    <source>
        <strain evidence="5 6">CGMCC 1.8499</strain>
    </source>
</reference>
<dbReference type="NCBIfam" id="TIGR00254">
    <property type="entry name" value="GGDEF"/>
    <property type="match status" value="1"/>
</dbReference>
<proteinExistence type="predicted"/>
<comment type="caution">
    <text evidence="5">The sequence shown here is derived from an EMBL/GenBank/DDBJ whole genome shotgun (WGS) entry which is preliminary data.</text>
</comment>
<dbReference type="SMART" id="SM00267">
    <property type="entry name" value="GGDEF"/>
    <property type="match status" value="1"/>
</dbReference>
<dbReference type="InterPro" id="IPR050469">
    <property type="entry name" value="Diguanylate_Cyclase"/>
</dbReference>
<dbReference type="Gene3D" id="3.30.70.270">
    <property type="match status" value="1"/>
</dbReference>
<evidence type="ECO:0000256" key="1">
    <source>
        <dbReference type="ARBA" id="ARBA00012528"/>
    </source>
</evidence>
<dbReference type="PROSITE" id="PS50887">
    <property type="entry name" value="GGDEF"/>
    <property type="match status" value="1"/>
</dbReference>
<name>A0ABY1GIW1_9GAMM</name>
<organism evidence="5 6">
    <name type="scientific">Pseudoalteromonas lipolytica</name>
    <dbReference type="NCBI Taxonomy" id="570156"/>
    <lineage>
        <taxon>Bacteria</taxon>
        <taxon>Pseudomonadati</taxon>
        <taxon>Pseudomonadota</taxon>
        <taxon>Gammaproteobacteria</taxon>
        <taxon>Alteromonadales</taxon>
        <taxon>Pseudoalteromonadaceae</taxon>
        <taxon>Pseudoalteromonas</taxon>
    </lineage>
</organism>
<gene>
    <name evidence="5" type="ORF">SAMN04487854_10849</name>
</gene>
<dbReference type="SUPFAM" id="SSF55073">
    <property type="entry name" value="Nucleotide cyclase"/>
    <property type="match status" value="1"/>
</dbReference>
<evidence type="ECO:0000313" key="5">
    <source>
        <dbReference type="EMBL" id="SFT72609.1"/>
    </source>
</evidence>
<feature type="transmembrane region" description="Helical" evidence="3">
    <location>
        <begin position="108"/>
        <end position="134"/>
    </location>
</feature>
<feature type="transmembrane region" description="Helical" evidence="3">
    <location>
        <begin position="23"/>
        <end position="43"/>
    </location>
</feature>
<dbReference type="InterPro" id="IPR043128">
    <property type="entry name" value="Rev_trsase/Diguanyl_cyclase"/>
</dbReference>
<dbReference type="EC" id="2.7.7.65" evidence="1"/>
<dbReference type="InterPro" id="IPR048435">
    <property type="entry name" value="MASE6"/>
</dbReference>
<evidence type="ECO:0000313" key="6">
    <source>
        <dbReference type="Proteomes" id="UP000183805"/>
    </source>
</evidence>
<dbReference type="PANTHER" id="PTHR45138:SF9">
    <property type="entry name" value="DIGUANYLATE CYCLASE DGCM-RELATED"/>
    <property type="match status" value="1"/>
</dbReference>
<dbReference type="Pfam" id="PF20966">
    <property type="entry name" value="MASE6"/>
    <property type="match status" value="1"/>
</dbReference>
<feature type="transmembrane region" description="Helical" evidence="3">
    <location>
        <begin position="50"/>
        <end position="71"/>
    </location>
</feature>
<dbReference type="InterPro" id="IPR000160">
    <property type="entry name" value="GGDEF_dom"/>
</dbReference>
<accession>A0ABY1GIW1</accession>
<feature type="domain" description="GGDEF" evidence="4">
    <location>
        <begin position="223"/>
        <end position="356"/>
    </location>
</feature>
<comment type="catalytic activity">
    <reaction evidence="2">
        <text>2 GTP = 3',3'-c-di-GMP + 2 diphosphate</text>
        <dbReference type="Rhea" id="RHEA:24898"/>
        <dbReference type="ChEBI" id="CHEBI:33019"/>
        <dbReference type="ChEBI" id="CHEBI:37565"/>
        <dbReference type="ChEBI" id="CHEBI:58805"/>
        <dbReference type="EC" id="2.7.7.65"/>
    </reaction>
</comment>
<protein>
    <recommendedName>
        <fullName evidence="1">diguanylate cyclase</fullName>
        <ecNumber evidence="1">2.7.7.65</ecNumber>
    </recommendedName>
</protein>
<keyword evidence="3" id="KW-1133">Transmembrane helix</keyword>
<dbReference type="InterPro" id="IPR029787">
    <property type="entry name" value="Nucleotide_cyclase"/>
</dbReference>
<dbReference type="Proteomes" id="UP000183805">
    <property type="component" value="Unassembled WGS sequence"/>
</dbReference>
<evidence type="ECO:0000259" key="4">
    <source>
        <dbReference type="PROSITE" id="PS50887"/>
    </source>
</evidence>
<evidence type="ECO:0000256" key="2">
    <source>
        <dbReference type="ARBA" id="ARBA00034247"/>
    </source>
</evidence>
<dbReference type="RefSeq" id="WP_227006863.1">
    <property type="nucleotide sequence ID" value="NZ_FPAZ01000008.1"/>
</dbReference>
<dbReference type="Pfam" id="PF00990">
    <property type="entry name" value="GGDEF"/>
    <property type="match status" value="1"/>
</dbReference>
<feature type="transmembrane region" description="Helical" evidence="3">
    <location>
        <begin position="77"/>
        <end position="96"/>
    </location>
</feature>
<keyword evidence="3" id="KW-0812">Transmembrane</keyword>